<dbReference type="GO" id="GO:0010571">
    <property type="term" value="P:positive regulation of nuclear cell cycle DNA replication"/>
    <property type="evidence" value="ECO:0007669"/>
    <property type="project" value="TreeGrafter"/>
</dbReference>
<dbReference type="GO" id="GO:0043539">
    <property type="term" value="F:protein serine/threonine kinase activator activity"/>
    <property type="evidence" value="ECO:0007669"/>
    <property type="project" value="TreeGrafter"/>
</dbReference>
<proteinExistence type="predicted"/>
<evidence type="ECO:0000259" key="5">
    <source>
        <dbReference type="PROSITE" id="PS51265"/>
    </source>
</evidence>
<dbReference type="VEuPathDB" id="MicrosporidiaDB:HERIO_23"/>
<dbReference type="GO" id="GO:0031431">
    <property type="term" value="C:Dbf4-dependent protein kinase complex"/>
    <property type="evidence" value="ECO:0007669"/>
    <property type="project" value="TreeGrafter"/>
</dbReference>
<reference evidence="6 7" key="1">
    <citation type="journal article" date="2017" name="Environ. Microbiol.">
        <title>Decay of the glycolytic pathway and adaptation to intranuclear parasitism within Enterocytozoonidae microsporidia.</title>
        <authorList>
            <person name="Wiredu Boakye D."/>
            <person name="Jaroenlak P."/>
            <person name="Prachumwat A."/>
            <person name="Williams T.A."/>
            <person name="Bateman K.S."/>
            <person name="Itsathitphaisarn O."/>
            <person name="Sritunyalucksana K."/>
            <person name="Paszkiewicz K.H."/>
            <person name="Moore K.A."/>
            <person name="Stentiford G.D."/>
            <person name="Williams B.A."/>
        </authorList>
    </citation>
    <scope>NUCLEOTIDE SEQUENCE [LARGE SCALE GENOMIC DNA]</scope>
    <source>
        <strain evidence="6 7">GB1</strain>
    </source>
</reference>
<evidence type="ECO:0000313" key="6">
    <source>
        <dbReference type="EMBL" id="ORD98121.1"/>
    </source>
</evidence>
<sequence>MKHFKTFKNAYLLVEDSKNRCQPFYKEYKKNIPNLNLESPMFSCPFVKFKPTNSPKKSLDAYRKKQPKPGYCEICFMSFEVYDEHILTNNHLNFAEDKNNYKAIDKFIVEHSNFEIDTFGCTDSPSASIAYLFQSKEQGSDKNSYVEISEVNSDFDTDTSFLNFIDFNPNLNK</sequence>
<keyword evidence="2 4" id="KW-0863">Zinc-finger</keyword>
<dbReference type="FunFam" id="6.10.250.3410:FF:000001">
    <property type="entry name" value="Protein DBF4 homolog A"/>
    <property type="match status" value="1"/>
</dbReference>
<dbReference type="InterPro" id="IPR006572">
    <property type="entry name" value="Znf_DBF"/>
</dbReference>
<dbReference type="Gene3D" id="6.10.250.3410">
    <property type="entry name" value="DBF zinc finger"/>
    <property type="match status" value="1"/>
</dbReference>
<comment type="caution">
    <text evidence="6">The sequence shown here is derived from an EMBL/GenBank/DDBJ whole genome shotgun (WGS) entry which is preliminary data.</text>
</comment>
<dbReference type="InterPro" id="IPR051590">
    <property type="entry name" value="Replication_Regulatory_Kinase"/>
</dbReference>
<gene>
    <name evidence="6" type="ORF">HERIO_23</name>
</gene>
<dbReference type="AlphaFoldDB" id="A0A1X0QE88"/>
<evidence type="ECO:0000256" key="1">
    <source>
        <dbReference type="ARBA" id="ARBA00022723"/>
    </source>
</evidence>
<dbReference type="Proteomes" id="UP000192356">
    <property type="component" value="Unassembled WGS sequence"/>
</dbReference>
<dbReference type="OrthoDB" id="21380at2759"/>
<evidence type="ECO:0000256" key="2">
    <source>
        <dbReference type="ARBA" id="ARBA00022771"/>
    </source>
</evidence>
<evidence type="ECO:0000256" key="4">
    <source>
        <dbReference type="PROSITE-ProRule" id="PRU00600"/>
    </source>
</evidence>
<dbReference type="GO" id="GO:1901987">
    <property type="term" value="P:regulation of cell cycle phase transition"/>
    <property type="evidence" value="ECO:0007669"/>
    <property type="project" value="TreeGrafter"/>
</dbReference>
<dbReference type="PANTHER" id="PTHR15375:SF26">
    <property type="entry name" value="PROTEIN CHIFFON"/>
    <property type="match status" value="1"/>
</dbReference>
<name>A0A1X0QE88_9MICR</name>
<dbReference type="GO" id="GO:0003676">
    <property type="term" value="F:nucleic acid binding"/>
    <property type="evidence" value="ECO:0007669"/>
    <property type="project" value="InterPro"/>
</dbReference>
<dbReference type="Pfam" id="PF07535">
    <property type="entry name" value="zf-DBF"/>
    <property type="match status" value="1"/>
</dbReference>
<dbReference type="EMBL" id="LVKB01000001">
    <property type="protein sequence ID" value="ORD98121.1"/>
    <property type="molecule type" value="Genomic_DNA"/>
</dbReference>
<feature type="domain" description="DBF4-type" evidence="5">
    <location>
        <begin position="65"/>
        <end position="114"/>
    </location>
</feature>
<dbReference type="InterPro" id="IPR038545">
    <property type="entry name" value="Znf_DBF_sf"/>
</dbReference>
<dbReference type="SMART" id="SM00586">
    <property type="entry name" value="ZnF_DBF"/>
    <property type="match status" value="1"/>
</dbReference>
<accession>A0A1X0QE88</accession>
<protein>
    <recommendedName>
        <fullName evidence="5">DBF4-type domain-containing protein</fullName>
    </recommendedName>
</protein>
<dbReference type="PROSITE" id="PS51265">
    <property type="entry name" value="ZF_DBF4"/>
    <property type="match status" value="1"/>
</dbReference>
<keyword evidence="7" id="KW-1185">Reference proteome</keyword>
<keyword evidence="1" id="KW-0479">Metal-binding</keyword>
<evidence type="ECO:0000256" key="3">
    <source>
        <dbReference type="ARBA" id="ARBA00022833"/>
    </source>
</evidence>
<evidence type="ECO:0000313" key="7">
    <source>
        <dbReference type="Proteomes" id="UP000192356"/>
    </source>
</evidence>
<keyword evidence="3" id="KW-0862">Zinc</keyword>
<dbReference type="PANTHER" id="PTHR15375">
    <property type="entry name" value="ACTIVATOR OF S-PHASE KINASE-RELATED"/>
    <property type="match status" value="1"/>
</dbReference>
<organism evidence="6 7">
    <name type="scientific">Hepatospora eriocheir</name>
    <dbReference type="NCBI Taxonomy" id="1081669"/>
    <lineage>
        <taxon>Eukaryota</taxon>
        <taxon>Fungi</taxon>
        <taxon>Fungi incertae sedis</taxon>
        <taxon>Microsporidia</taxon>
        <taxon>Hepatosporidae</taxon>
        <taxon>Hepatospora</taxon>
    </lineage>
</organism>
<dbReference type="GO" id="GO:0008270">
    <property type="term" value="F:zinc ion binding"/>
    <property type="evidence" value="ECO:0007669"/>
    <property type="project" value="UniProtKB-KW"/>
</dbReference>